<reference evidence="2" key="3">
    <citation type="journal article" date="2021" name="bioRxiv">
        <title>Bilateral symmetry of linear streptomycete chromosomes.</title>
        <authorList>
            <person name="Algora-Gallardo L."/>
            <person name="Schniete J.K."/>
            <person name="Mark D.R."/>
            <person name="Hunter I.S."/>
            <person name="Herron P.R."/>
        </authorList>
    </citation>
    <scope>NUCLEOTIDE SEQUENCE</scope>
    <source>
        <strain evidence="2">ATCC 10970</strain>
    </source>
</reference>
<dbReference type="PANTHER" id="PTHR43861">
    <property type="entry name" value="TRANS-ACONITATE 2-METHYLTRANSFERASE-RELATED"/>
    <property type="match status" value="1"/>
</dbReference>
<gene>
    <name evidence="2" type="ORF">SRIM_026515</name>
</gene>
<keyword evidence="2" id="KW-0808">Transferase</keyword>
<dbReference type="Pfam" id="PF13489">
    <property type="entry name" value="Methyltransf_23"/>
    <property type="match status" value="1"/>
</dbReference>
<protein>
    <submittedName>
        <fullName evidence="2">Class I SAM-dependent methyltransferase</fullName>
    </submittedName>
</protein>
<dbReference type="EMBL" id="CP048261">
    <property type="protein sequence ID" value="QST83245.1"/>
    <property type="molecule type" value="Genomic_DNA"/>
</dbReference>
<keyword evidence="2" id="KW-0489">Methyltransferase</keyword>
<evidence type="ECO:0000313" key="3">
    <source>
        <dbReference type="Proteomes" id="UP000011074"/>
    </source>
</evidence>
<dbReference type="Proteomes" id="UP000011074">
    <property type="component" value="Chromosome"/>
</dbReference>
<dbReference type="GO" id="GO:0008168">
    <property type="term" value="F:methyltransferase activity"/>
    <property type="evidence" value="ECO:0007669"/>
    <property type="project" value="UniProtKB-KW"/>
</dbReference>
<dbReference type="InterPro" id="IPR029063">
    <property type="entry name" value="SAM-dependent_MTases_sf"/>
</dbReference>
<sequence length="273" mass="29535">MRPWGSTVGSSSTRLHRRNSRLHGTARTWLPRRSPELDRGRRRGEVVSAEGYDGYEGLNGLVLDRAGQAEAFDAIGDRYDEAFPHKDGQLAAGARLAAALPPGSRVLDLGCGTGLPTARQLADAGHTVVGVDLSPSMVDLARENVPAGEFHRLDIADLRHGKLGGPGSFDGVTAFFSLLMLPRAEIPYTLRMLRSLLRPGGLLVLAMVEADLDDCPIPFLGSTIRVSGYLRDDLRQVVHDAGFEVTGEDSYAYAPASTDTPPEIQLFLHLRRA</sequence>
<reference evidence="2" key="1">
    <citation type="submission" date="2012-12" db="EMBL/GenBank/DDBJ databases">
        <authorList>
            <person name="Pethick F.E."/>
            <person name="MacFadyen A.C."/>
            <person name="Tang Z."/>
            <person name="Sangal V."/>
            <person name="Tze-Tze L."/>
            <person name="Chu J."/>
            <person name="Guo M."/>
            <person name="Kirby R."/>
            <person name="Hoskisson P.A."/>
            <person name="Herron P.R."/>
            <person name="Hunter I.S."/>
        </authorList>
    </citation>
    <scope>NUCLEOTIDE SEQUENCE</scope>
    <source>
        <strain evidence="2">ATCC 10970</strain>
    </source>
</reference>
<evidence type="ECO:0000256" key="1">
    <source>
        <dbReference type="SAM" id="MobiDB-lite"/>
    </source>
</evidence>
<evidence type="ECO:0000313" key="2">
    <source>
        <dbReference type="EMBL" id="QST83245.1"/>
    </source>
</evidence>
<proteinExistence type="predicted"/>
<organism evidence="2 3">
    <name type="scientific">Streptomyces rimosus subsp. rimosus (strain ATCC 10970 / DSM 40260 / JCM 4667 / NRRL 2234)</name>
    <dbReference type="NCBI Taxonomy" id="1265868"/>
    <lineage>
        <taxon>Bacteria</taxon>
        <taxon>Bacillati</taxon>
        <taxon>Actinomycetota</taxon>
        <taxon>Actinomycetes</taxon>
        <taxon>Kitasatosporales</taxon>
        <taxon>Streptomycetaceae</taxon>
        <taxon>Streptomyces</taxon>
    </lineage>
</organism>
<reference evidence="2" key="2">
    <citation type="submission" date="2020-01" db="EMBL/GenBank/DDBJ databases">
        <authorList>
            <person name="Algora L."/>
            <person name="Schniete J.K."/>
            <person name="MacFadyen A."/>
            <person name="Hoskisson P.A."/>
            <person name="Hunter I.S."/>
            <person name="Herron P.R."/>
        </authorList>
    </citation>
    <scope>NUCLEOTIDE SEQUENCE</scope>
    <source>
        <strain evidence="2">ATCC 10970</strain>
    </source>
</reference>
<name>A0A8A1UYR2_STRR1</name>
<feature type="compositionally biased region" description="Basic and acidic residues" evidence="1">
    <location>
        <begin position="33"/>
        <end position="43"/>
    </location>
</feature>
<dbReference type="Gene3D" id="3.40.50.150">
    <property type="entry name" value="Vaccinia Virus protein VP39"/>
    <property type="match status" value="1"/>
</dbReference>
<dbReference type="GO" id="GO:0032259">
    <property type="term" value="P:methylation"/>
    <property type="evidence" value="ECO:0007669"/>
    <property type="project" value="UniProtKB-KW"/>
</dbReference>
<dbReference type="CDD" id="cd02440">
    <property type="entry name" value="AdoMet_MTases"/>
    <property type="match status" value="1"/>
</dbReference>
<dbReference type="GO" id="GO:0017000">
    <property type="term" value="P:antibiotic biosynthetic process"/>
    <property type="evidence" value="ECO:0007669"/>
    <property type="project" value="UniProtKB-ARBA"/>
</dbReference>
<dbReference type="AlphaFoldDB" id="A0A8A1UYR2"/>
<feature type="region of interest" description="Disordered" evidence="1">
    <location>
        <begin position="1"/>
        <end position="43"/>
    </location>
</feature>
<dbReference type="SUPFAM" id="SSF53335">
    <property type="entry name" value="S-adenosyl-L-methionine-dependent methyltransferases"/>
    <property type="match status" value="1"/>
</dbReference>
<dbReference type="PANTHER" id="PTHR43861:SF1">
    <property type="entry name" value="TRANS-ACONITATE 2-METHYLTRANSFERASE"/>
    <property type="match status" value="1"/>
</dbReference>
<accession>A0A8A1UYR2</accession>